<feature type="transmembrane region" description="Helical" evidence="1">
    <location>
        <begin position="315"/>
        <end position="333"/>
    </location>
</feature>
<proteinExistence type="predicted"/>
<dbReference type="RefSeq" id="WP_283765797.1">
    <property type="nucleotide sequence ID" value="NZ_JAQOSO010000021.1"/>
</dbReference>
<name>A0ABT7B2N7_9CYAN</name>
<accession>A0ABT7B2N7</accession>
<reference evidence="2 3" key="1">
    <citation type="submission" date="2023-01" db="EMBL/GenBank/DDBJ databases">
        <title>Novel diversity within Roseofilum (Cyanobacteria; Desertifilaceae) from marine benthic mats with descriptions of four novel species.</title>
        <authorList>
            <person name="Wang Y."/>
            <person name="Berthold D.E."/>
            <person name="Hu J."/>
            <person name="Lefler F.W."/>
            <person name="Laughinghouse H.D. IV."/>
        </authorList>
    </citation>
    <scope>NUCLEOTIDE SEQUENCE [LARGE SCALE GENOMIC DNA]</scope>
    <source>
        <strain evidence="2 3">BLCC-M114</strain>
    </source>
</reference>
<dbReference type="NCBIfam" id="TIGR03082">
    <property type="entry name" value="Gneg_AbrB_dup"/>
    <property type="match status" value="1"/>
</dbReference>
<keyword evidence="3" id="KW-1185">Reference proteome</keyword>
<gene>
    <name evidence="2" type="ORF">PMG25_04935</name>
</gene>
<comment type="caution">
    <text evidence="2">The sequence shown here is derived from an EMBL/GenBank/DDBJ whole genome shotgun (WGS) entry which is preliminary data.</text>
</comment>
<feature type="transmembrane region" description="Helical" evidence="1">
    <location>
        <begin position="233"/>
        <end position="250"/>
    </location>
</feature>
<evidence type="ECO:0000313" key="3">
    <source>
        <dbReference type="Proteomes" id="UP001235849"/>
    </source>
</evidence>
<organism evidence="2 3">
    <name type="scientific">Roseofilum capinflatum BLCC-M114</name>
    <dbReference type="NCBI Taxonomy" id="3022440"/>
    <lineage>
        <taxon>Bacteria</taxon>
        <taxon>Bacillati</taxon>
        <taxon>Cyanobacteriota</taxon>
        <taxon>Cyanophyceae</taxon>
        <taxon>Desertifilales</taxon>
        <taxon>Desertifilaceae</taxon>
        <taxon>Roseofilum</taxon>
        <taxon>Roseofilum capinflatum</taxon>
    </lineage>
</organism>
<feature type="transmembrane region" description="Helical" evidence="1">
    <location>
        <begin position="288"/>
        <end position="309"/>
    </location>
</feature>
<feature type="transmembrane region" description="Helical" evidence="1">
    <location>
        <begin position="345"/>
        <end position="364"/>
    </location>
</feature>
<dbReference type="EMBL" id="JAQOSO010000021">
    <property type="protein sequence ID" value="MDJ1173432.1"/>
    <property type="molecule type" value="Genomic_DNA"/>
</dbReference>
<protein>
    <submittedName>
        <fullName evidence="2">AbrB family transcriptional regulator</fullName>
    </submittedName>
</protein>
<dbReference type="Proteomes" id="UP001235849">
    <property type="component" value="Unassembled WGS sequence"/>
</dbReference>
<dbReference type="PANTHER" id="PTHR38457:SF1">
    <property type="entry name" value="REGULATOR ABRB-RELATED"/>
    <property type="match status" value="1"/>
</dbReference>
<evidence type="ECO:0000256" key="1">
    <source>
        <dbReference type="SAM" id="Phobius"/>
    </source>
</evidence>
<evidence type="ECO:0000313" key="2">
    <source>
        <dbReference type="EMBL" id="MDJ1173432.1"/>
    </source>
</evidence>
<dbReference type="PIRSF" id="PIRSF038991">
    <property type="entry name" value="Protein_AbrB"/>
    <property type="match status" value="1"/>
</dbReference>
<dbReference type="InterPro" id="IPR017516">
    <property type="entry name" value="AbrB_dup"/>
</dbReference>
<dbReference type="Pfam" id="PF05145">
    <property type="entry name" value="AbrB"/>
    <property type="match status" value="1"/>
</dbReference>
<dbReference type="InterPro" id="IPR007820">
    <property type="entry name" value="AbrB_fam"/>
</dbReference>
<feature type="transmembrane region" description="Helical" evidence="1">
    <location>
        <begin position="104"/>
        <end position="127"/>
    </location>
</feature>
<sequence length="376" mass="41201">MEKGSKYDMKILASWHQAISSNWQNLKRIIPVFTLAVVFGFTCNELGVPIGWLLGPLLVAIVYACMDSDRQPLPSSFIKVGKAMIGLYSASRFSPETLMLTTTYAVPIIVCILITGALSMFNGYLLWKWTGVDKLSSFLGAIPGSAGTLAMISEEFGAEPITVTLLQYIRMVIVVLTIPTLTLLIFSDDAVEPITTTLSTVNEATLPMVLNLPVLGICGILGVVLGQWLKLPTTGFLGAFLLGLLLFWTAPNLFFVPHWLWIIALILVGLSIGWKFDWQTVRKLWKAVLLEILLVIVLMLSCMVIGYQFHRLTNINIVTAILGFTPGGIEAMIATANQLGGDTGMVLAIQITRQMLILLGIYIFNLSIADKKTNTT</sequence>
<feature type="transmembrane region" description="Helical" evidence="1">
    <location>
        <begin position="256"/>
        <end position="276"/>
    </location>
</feature>
<dbReference type="PANTHER" id="PTHR38457">
    <property type="entry name" value="REGULATOR ABRB-RELATED"/>
    <property type="match status" value="1"/>
</dbReference>
<keyword evidence="1" id="KW-1133">Transmembrane helix</keyword>
<feature type="transmembrane region" description="Helical" evidence="1">
    <location>
        <begin position="168"/>
        <end position="186"/>
    </location>
</feature>
<keyword evidence="1" id="KW-0812">Transmembrane</keyword>
<feature type="transmembrane region" description="Helical" evidence="1">
    <location>
        <begin position="29"/>
        <end position="54"/>
    </location>
</feature>
<feature type="transmembrane region" description="Helical" evidence="1">
    <location>
        <begin position="206"/>
        <end position="226"/>
    </location>
</feature>
<keyword evidence="1" id="KW-0472">Membrane</keyword>